<dbReference type="Proteomes" id="UP000799777">
    <property type="component" value="Unassembled WGS sequence"/>
</dbReference>
<proteinExistence type="predicted"/>
<dbReference type="OrthoDB" id="4500473at2759"/>
<accession>A0A9P4H054</accession>
<gene>
    <name evidence="1" type="ORF">EK21DRAFT_117095</name>
</gene>
<dbReference type="EMBL" id="ML978273">
    <property type="protein sequence ID" value="KAF2025167.1"/>
    <property type="molecule type" value="Genomic_DNA"/>
</dbReference>
<dbReference type="AlphaFoldDB" id="A0A9P4H054"/>
<evidence type="ECO:0000313" key="1">
    <source>
        <dbReference type="EMBL" id="KAF2025167.1"/>
    </source>
</evidence>
<sequence length="285" mass="30495">MANATPEYFIAPTWDFPPNGPIVLGSIISSLKTPHRRLALCLPGDNDVLSSSKTGVSLSKDKLSSGGVTVLTTFLAGLLGLGVDVGAEWKKSDAKSFTFDRIDTTHFIPTEEYVTRCIENKAVRRFLETSRYRKSVYIITGVKVVSGAKGATTKSRGTEGMLGVQADGTILSGGMVPVGGGPELSRGRETKAAVSWEGSTDFVLAYKLSEVRVRKSGELKQERDYLKGALLGDAPNEDEPEALAVEVVGNPEFVASSGFVLEDLVEDDEVVSYGVPNTESLRVDS</sequence>
<reference evidence="1" key="1">
    <citation type="journal article" date="2020" name="Stud. Mycol.">
        <title>101 Dothideomycetes genomes: a test case for predicting lifestyles and emergence of pathogens.</title>
        <authorList>
            <person name="Haridas S."/>
            <person name="Albert R."/>
            <person name="Binder M."/>
            <person name="Bloem J."/>
            <person name="Labutti K."/>
            <person name="Salamov A."/>
            <person name="Andreopoulos B."/>
            <person name="Baker S."/>
            <person name="Barry K."/>
            <person name="Bills G."/>
            <person name="Bluhm B."/>
            <person name="Cannon C."/>
            <person name="Castanera R."/>
            <person name="Culley D."/>
            <person name="Daum C."/>
            <person name="Ezra D."/>
            <person name="Gonzalez J."/>
            <person name="Henrissat B."/>
            <person name="Kuo A."/>
            <person name="Liang C."/>
            <person name="Lipzen A."/>
            <person name="Lutzoni F."/>
            <person name="Magnuson J."/>
            <person name="Mondo S."/>
            <person name="Nolan M."/>
            <person name="Ohm R."/>
            <person name="Pangilinan J."/>
            <person name="Park H.-J."/>
            <person name="Ramirez L."/>
            <person name="Alfaro M."/>
            <person name="Sun H."/>
            <person name="Tritt A."/>
            <person name="Yoshinaga Y."/>
            <person name="Zwiers L.-H."/>
            <person name="Turgeon B."/>
            <person name="Goodwin S."/>
            <person name="Spatafora J."/>
            <person name="Crous P."/>
            <person name="Grigoriev I."/>
        </authorList>
    </citation>
    <scope>NUCLEOTIDE SEQUENCE</scope>
    <source>
        <strain evidence="1">CBS 110217</strain>
    </source>
</reference>
<keyword evidence="2" id="KW-1185">Reference proteome</keyword>
<comment type="caution">
    <text evidence="1">The sequence shown here is derived from an EMBL/GenBank/DDBJ whole genome shotgun (WGS) entry which is preliminary data.</text>
</comment>
<evidence type="ECO:0000313" key="2">
    <source>
        <dbReference type="Proteomes" id="UP000799777"/>
    </source>
</evidence>
<name>A0A9P4H054_9PLEO</name>
<organism evidence="1 2">
    <name type="scientific">Setomelanomma holmii</name>
    <dbReference type="NCBI Taxonomy" id="210430"/>
    <lineage>
        <taxon>Eukaryota</taxon>
        <taxon>Fungi</taxon>
        <taxon>Dikarya</taxon>
        <taxon>Ascomycota</taxon>
        <taxon>Pezizomycotina</taxon>
        <taxon>Dothideomycetes</taxon>
        <taxon>Pleosporomycetidae</taxon>
        <taxon>Pleosporales</taxon>
        <taxon>Pleosporineae</taxon>
        <taxon>Phaeosphaeriaceae</taxon>
        <taxon>Setomelanomma</taxon>
    </lineage>
</organism>
<protein>
    <submittedName>
        <fullName evidence="1">Uncharacterized protein</fullName>
    </submittedName>
</protein>